<accession>A0ABP0NBQ2</accession>
<proteinExistence type="predicted"/>
<evidence type="ECO:0000313" key="3">
    <source>
        <dbReference type="Proteomes" id="UP001642484"/>
    </source>
</evidence>
<evidence type="ECO:0000256" key="1">
    <source>
        <dbReference type="SAM" id="MobiDB-lite"/>
    </source>
</evidence>
<evidence type="ECO:0000313" key="2">
    <source>
        <dbReference type="EMBL" id="CAK9061011.1"/>
    </source>
</evidence>
<gene>
    <name evidence="2" type="ORF">CCMP2556_LOCUS30005</name>
</gene>
<dbReference type="EMBL" id="CAXAMN010021584">
    <property type="protein sequence ID" value="CAK9061011.1"/>
    <property type="molecule type" value="Genomic_DNA"/>
</dbReference>
<keyword evidence="3" id="KW-1185">Reference proteome</keyword>
<dbReference type="SUPFAM" id="SSF54768">
    <property type="entry name" value="dsRNA-binding domain-like"/>
    <property type="match status" value="1"/>
</dbReference>
<feature type="region of interest" description="Disordered" evidence="1">
    <location>
        <begin position="1"/>
        <end position="57"/>
    </location>
</feature>
<reference evidence="2 3" key="1">
    <citation type="submission" date="2024-02" db="EMBL/GenBank/DDBJ databases">
        <authorList>
            <person name="Chen Y."/>
            <person name="Shah S."/>
            <person name="Dougan E. K."/>
            <person name="Thang M."/>
            <person name="Chan C."/>
        </authorList>
    </citation>
    <scope>NUCLEOTIDE SEQUENCE [LARGE SCALE GENOMIC DNA]</scope>
</reference>
<sequence>MADDLERPVGRGDGGRGAAYDAEPVLREKTPEEKWLGARPHLRNGDDVSPRGRTKTPAVGRNRNDLFYYYLDEERYVPASVLLLDKSLRRTAFRDAPGLGSRARNALCYILAAAEAHEDLVVKRAGGRSLVRMNAKQLPKAKRGYEAAEAAAAAASATEAAASAAEAAAPAAPKVALPVMEMGQRNCKGELGHVVSKRLGRSIAKEDVRYEASRVGVAWNDGERRRGSANRCERHGERHGPPTELQGDVYGAGRELREPVDPRQQEGFSLRSTGSLGGFSRESRERRDLEKAFDVFSPLEFKFRDGTTDFKGQLLTLFQTLGKRDQVLFDVYRVNEDSEEKFFQAKVARIARIRRARIAAADPVKVPIEGQEPFVAVGRAMSRSDFESSEKTRRAAQQDAARAALEALRAPERGEHVLQDRPPPRCERPGGLGGAAARDAEAGGRGRFEWKDIGSQKPVNEVQEVVILWLPQDPSEMVSFRKVQVVSDDFLAATEELLGEAVAHPLSWLGNRPKGLSLYEAVEPPVCSVNARATALAGLEVYGESFLMDASAHSRGAVLADMTLARYEYLKANMSGHLSGPVADLNQMRSMLLCGHPKLPEKYSAETWVGQNPKALLIDVARRRGFAPPQLEVSFYHHEDLPQGRNWFRASATITKEDDQKWDYGDPSTNKMDTQQDASLKVLHQLQSEDQEQGKRWQHPLVPTVVKAISDHVERTAARKPRRSFVRGSKVVCSYSIKLMKATATANVAVEML</sequence>
<comment type="caution">
    <text evidence="2">The sequence shown here is derived from an EMBL/GenBank/DDBJ whole genome shotgun (WGS) entry which is preliminary data.</text>
</comment>
<organism evidence="2 3">
    <name type="scientific">Durusdinium trenchii</name>
    <dbReference type="NCBI Taxonomy" id="1381693"/>
    <lineage>
        <taxon>Eukaryota</taxon>
        <taxon>Sar</taxon>
        <taxon>Alveolata</taxon>
        <taxon>Dinophyceae</taxon>
        <taxon>Suessiales</taxon>
        <taxon>Symbiodiniaceae</taxon>
        <taxon>Durusdinium</taxon>
    </lineage>
</organism>
<feature type="compositionally biased region" description="Basic and acidic residues" evidence="1">
    <location>
        <begin position="24"/>
        <end position="36"/>
    </location>
</feature>
<feature type="region of interest" description="Disordered" evidence="1">
    <location>
        <begin position="411"/>
        <end position="443"/>
    </location>
</feature>
<dbReference type="Proteomes" id="UP001642484">
    <property type="component" value="Unassembled WGS sequence"/>
</dbReference>
<protein>
    <submittedName>
        <fullName evidence="2">Uncharacterized protein</fullName>
    </submittedName>
</protein>
<feature type="region of interest" description="Disordered" evidence="1">
    <location>
        <begin position="260"/>
        <end position="283"/>
    </location>
</feature>
<feature type="compositionally biased region" description="Basic and acidic residues" evidence="1">
    <location>
        <begin position="1"/>
        <end position="14"/>
    </location>
</feature>
<name>A0ABP0NBQ2_9DINO</name>
<feature type="compositionally biased region" description="Basic and acidic residues" evidence="1">
    <location>
        <begin position="411"/>
        <end position="428"/>
    </location>
</feature>